<evidence type="ECO:0000313" key="7">
    <source>
        <dbReference type="Proteomes" id="UP000887566"/>
    </source>
</evidence>
<evidence type="ECO:0000256" key="1">
    <source>
        <dbReference type="ARBA" id="ARBA00004123"/>
    </source>
</evidence>
<evidence type="ECO:0000256" key="3">
    <source>
        <dbReference type="ARBA" id="ARBA00023204"/>
    </source>
</evidence>
<dbReference type="WBParaSite" id="PSAMB.scaffold10size141368.g26.t1">
    <property type="protein sequence ID" value="PSAMB.scaffold10size141368.g26.t1"/>
    <property type="gene ID" value="PSAMB.scaffold10size141368.g26"/>
</dbReference>
<feature type="compositionally biased region" description="Polar residues" evidence="6">
    <location>
        <begin position="247"/>
        <end position="257"/>
    </location>
</feature>
<feature type="region of interest" description="Disordered" evidence="6">
    <location>
        <begin position="232"/>
        <end position="290"/>
    </location>
</feature>
<dbReference type="GO" id="GO:0006303">
    <property type="term" value="P:double-strand break repair via nonhomologous end joining"/>
    <property type="evidence" value="ECO:0007669"/>
    <property type="project" value="UniProtKB-ARBA"/>
</dbReference>
<evidence type="ECO:0000256" key="6">
    <source>
        <dbReference type="SAM" id="MobiDB-lite"/>
    </source>
</evidence>
<dbReference type="AlphaFoldDB" id="A0A914UM88"/>
<evidence type="ECO:0000313" key="8">
    <source>
        <dbReference type="WBParaSite" id="PSAMB.scaffold10size141368.g26.t1"/>
    </source>
</evidence>
<keyword evidence="7" id="KW-1185">Reference proteome</keyword>
<name>A0A914UM88_9BILA</name>
<protein>
    <submittedName>
        <fullName evidence="8">XLF N-terminal domain-containing protein</fullName>
    </submittedName>
</protein>
<sequence>MEEKHLRDFVSHLDADGDLSHQSWTAVTYLQGRWAAKMCQSRSGVVAMITNFERAYIDDGSTLQHFKTLNPNVEGSSELLCGWLFDIILARRKSEVKALTQNDRKLTIRYEANISELPVVWEFRGHRCDEHTFYQQVTEPMLLLISQLSRREEALMSMLEQKDQLIEELGGRKDGTDNFLRTEWTDKDIYSQDSIALCRQFSRTSSVAPFDQLLVRHLYEKSALTFAYAKANSEPPSNVLNRERSPAASTNAMNNDSAVREPPTASQPPVLHEREEREEPRLKKKKPLRL</sequence>
<dbReference type="GO" id="GO:0032807">
    <property type="term" value="C:DNA ligase IV complex"/>
    <property type="evidence" value="ECO:0007669"/>
    <property type="project" value="TreeGrafter"/>
</dbReference>
<comment type="subcellular location">
    <subcellularLocation>
        <location evidence="1">Nucleus</location>
    </subcellularLocation>
</comment>
<evidence type="ECO:0000256" key="5">
    <source>
        <dbReference type="ARBA" id="ARBA00025747"/>
    </source>
</evidence>
<dbReference type="Proteomes" id="UP000887566">
    <property type="component" value="Unplaced"/>
</dbReference>
<dbReference type="PANTHER" id="PTHR32235">
    <property type="entry name" value="NON-HOMOLOGOUS END-JOINING FACTOR 1"/>
    <property type="match status" value="1"/>
</dbReference>
<keyword evidence="4" id="KW-0539">Nucleus</keyword>
<dbReference type="InterPro" id="IPR052287">
    <property type="entry name" value="NHEJ_factor"/>
</dbReference>
<reference evidence="8" key="1">
    <citation type="submission" date="2022-11" db="UniProtKB">
        <authorList>
            <consortium name="WormBaseParasite"/>
        </authorList>
    </citation>
    <scope>IDENTIFICATION</scope>
</reference>
<keyword evidence="3" id="KW-0234">DNA repair</keyword>
<evidence type="ECO:0000256" key="4">
    <source>
        <dbReference type="ARBA" id="ARBA00023242"/>
    </source>
</evidence>
<organism evidence="7 8">
    <name type="scientific">Plectus sambesii</name>
    <dbReference type="NCBI Taxonomy" id="2011161"/>
    <lineage>
        <taxon>Eukaryota</taxon>
        <taxon>Metazoa</taxon>
        <taxon>Ecdysozoa</taxon>
        <taxon>Nematoda</taxon>
        <taxon>Chromadorea</taxon>
        <taxon>Plectida</taxon>
        <taxon>Plectina</taxon>
        <taxon>Plectoidea</taxon>
        <taxon>Plectidae</taxon>
        <taxon>Plectus</taxon>
    </lineage>
</organism>
<feature type="compositionally biased region" description="Basic and acidic residues" evidence="6">
    <location>
        <begin position="271"/>
        <end position="281"/>
    </location>
</feature>
<comment type="similarity">
    <text evidence="5">Belongs to the XRCC4-XLF family. XLF subfamily.</text>
</comment>
<accession>A0A914UM88</accession>
<dbReference type="Gene3D" id="2.170.210.10">
    <property type="entry name" value="DNA double-strand break repair and VJ recombination XRCC4, N-terminal"/>
    <property type="match status" value="1"/>
</dbReference>
<dbReference type="InterPro" id="IPR038051">
    <property type="entry name" value="XRCC4-like_N_sf"/>
</dbReference>
<dbReference type="PANTHER" id="PTHR32235:SF1">
    <property type="entry name" value="NON-HOMOLOGOUS END-JOINING FACTOR 1"/>
    <property type="match status" value="1"/>
</dbReference>
<proteinExistence type="inferred from homology"/>
<keyword evidence="2" id="KW-0227">DNA damage</keyword>
<evidence type="ECO:0000256" key="2">
    <source>
        <dbReference type="ARBA" id="ARBA00022763"/>
    </source>
</evidence>
<dbReference type="GO" id="GO:0045027">
    <property type="term" value="F:DNA end binding"/>
    <property type="evidence" value="ECO:0007669"/>
    <property type="project" value="TreeGrafter"/>
</dbReference>